<evidence type="ECO:0000256" key="10">
    <source>
        <dbReference type="ARBA" id="ARBA00023242"/>
    </source>
</evidence>
<dbReference type="InterPro" id="IPR013087">
    <property type="entry name" value="Znf_C2H2_type"/>
</dbReference>
<dbReference type="AlphaFoldDB" id="A0A0X8HW06"/>
<feature type="domain" description="C2H2-type" evidence="14">
    <location>
        <begin position="123"/>
        <end position="150"/>
    </location>
</feature>
<evidence type="ECO:0000313" key="16">
    <source>
        <dbReference type="Proteomes" id="UP000243052"/>
    </source>
</evidence>
<dbReference type="FunFam" id="3.30.160.60:FF:000100">
    <property type="entry name" value="Zinc finger 45-like"/>
    <property type="match status" value="1"/>
</dbReference>
<evidence type="ECO:0000256" key="5">
    <source>
        <dbReference type="ARBA" id="ARBA00022771"/>
    </source>
</evidence>
<dbReference type="Pfam" id="PF00096">
    <property type="entry name" value="zf-C2H2"/>
    <property type="match status" value="6"/>
</dbReference>
<feature type="domain" description="C2H2-type" evidence="14">
    <location>
        <begin position="149"/>
        <end position="179"/>
    </location>
</feature>
<dbReference type="PROSITE" id="PS50157">
    <property type="entry name" value="ZINC_FINGER_C2H2_2"/>
    <property type="match status" value="6"/>
</dbReference>
<feature type="domain" description="C2H2-type" evidence="14">
    <location>
        <begin position="178"/>
        <end position="205"/>
    </location>
</feature>
<dbReference type="EMBL" id="CP014248">
    <property type="protein sequence ID" value="AMD22464.1"/>
    <property type="molecule type" value="Genomic_DNA"/>
</dbReference>
<feature type="region of interest" description="Disordered" evidence="13">
    <location>
        <begin position="320"/>
        <end position="341"/>
    </location>
</feature>
<dbReference type="Gene3D" id="3.30.160.60">
    <property type="entry name" value="Classic Zinc Finger"/>
    <property type="match status" value="6"/>
</dbReference>
<feature type="compositionally biased region" description="Basic and acidic residues" evidence="13">
    <location>
        <begin position="410"/>
        <end position="428"/>
    </location>
</feature>
<feature type="domain" description="C2H2-type" evidence="14">
    <location>
        <begin position="209"/>
        <end position="234"/>
    </location>
</feature>
<dbReference type="GO" id="GO:0005634">
    <property type="term" value="C:nucleus"/>
    <property type="evidence" value="ECO:0007669"/>
    <property type="project" value="UniProtKB-SubCell"/>
</dbReference>
<dbReference type="Proteomes" id="UP000243052">
    <property type="component" value="Chromosome viii"/>
</dbReference>
<dbReference type="PANTHER" id="PTHR23235">
    <property type="entry name" value="KRUEPPEL-LIKE TRANSCRIPTION FACTOR"/>
    <property type="match status" value="1"/>
</dbReference>
<evidence type="ECO:0000259" key="14">
    <source>
        <dbReference type="PROSITE" id="PS50157"/>
    </source>
</evidence>
<sequence length="434" mass="49755">MKNSSESRNKQYLFLMRGETGMMEYTDLVSDEVSSHSLRSSSSGTSPFCMTSESSAASPRPKTYFCDYEGCYKSFTRPSLLTDHQTTIHHGIKLFKCNVCDSGFTKKSHLERHLHTHSSEKPFNCSVCGKGVTTRQQLKRHEITHTKSFKCTYEGCTEAFYKHPQLRSHILSFHEQKLTCKECGKTFQRPYRLKNHISKHHNPDTAFSYQCDFPACTHAFKTWSALQQHIKVDHPKLTCPKCGKHCVGESGLSMHMIIHDDNLVTKNWKCSVCDERSFAKKADLMTHYLEIHKDAIPWVLESNSNVTGVNLNNAETGGNYDITTEMDTSKRPKRRRSEKGELEGIKTEIKIRKYIESGKSALSLVLNAAGKKHRCPLLGCSRSFKTIEKYESHIAKHRLHQLKLKELEQKNALDTDREQEKQASEDQYKSTLFE</sequence>
<evidence type="ECO:0000256" key="13">
    <source>
        <dbReference type="SAM" id="MobiDB-lite"/>
    </source>
</evidence>
<dbReference type="GO" id="GO:0000981">
    <property type="term" value="F:DNA-binding transcription factor activity, RNA polymerase II-specific"/>
    <property type="evidence" value="ECO:0007669"/>
    <property type="project" value="TreeGrafter"/>
</dbReference>
<evidence type="ECO:0000256" key="2">
    <source>
        <dbReference type="ARBA" id="ARBA00022491"/>
    </source>
</evidence>
<dbReference type="PANTHER" id="PTHR23235:SF142">
    <property type="entry name" value="ZINC FINGER PROTEIN 384"/>
    <property type="match status" value="1"/>
</dbReference>
<evidence type="ECO:0000256" key="6">
    <source>
        <dbReference type="ARBA" id="ARBA00022833"/>
    </source>
</evidence>
<dbReference type="GeneID" id="28725817"/>
<accession>A0A0X8HW06</accession>
<dbReference type="FunFam" id="3.30.160.60:FF:002391">
    <property type="entry name" value="Transcription factor IIIA"/>
    <property type="match status" value="1"/>
</dbReference>
<evidence type="ECO:0000256" key="8">
    <source>
        <dbReference type="ARBA" id="ARBA00023125"/>
    </source>
</evidence>
<keyword evidence="8" id="KW-0238">DNA-binding</keyword>
<feature type="region of interest" description="Disordered" evidence="13">
    <location>
        <begin position="410"/>
        <end position="434"/>
    </location>
</feature>
<name>A0A0X8HW06_9SACH</name>
<keyword evidence="7" id="KW-0805">Transcription regulation</keyword>
<evidence type="ECO:0000256" key="12">
    <source>
        <dbReference type="PROSITE-ProRule" id="PRU00042"/>
    </source>
</evidence>
<keyword evidence="3" id="KW-0479">Metal-binding</keyword>
<comment type="subcellular location">
    <subcellularLocation>
        <location evidence="1">Nucleus</location>
    </subcellularLocation>
</comment>
<evidence type="ECO:0000256" key="9">
    <source>
        <dbReference type="ARBA" id="ARBA00023163"/>
    </source>
</evidence>
<dbReference type="PROSITE" id="PS00028">
    <property type="entry name" value="ZINC_FINGER_C2H2_1"/>
    <property type="match status" value="7"/>
</dbReference>
<keyword evidence="9" id="KW-0804">Transcription</keyword>
<keyword evidence="2" id="KW-0678">Repressor</keyword>
<dbReference type="SUPFAM" id="SSF57667">
    <property type="entry name" value="beta-beta-alpha zinc fingers"/>
    <property type="match status" value="5"/>
</dbReference>
<evidence type="ECO:0000256" key="3">
    <source>
        <dbReference type="ARBA" id="ARBA00022723"/>
    </source>
</evidence>
<reference evidence="15 16" key="1">
    <citation type="submission" date="2016-01" db="EMBL/GenBank/DDBJ databases">
        <title>Genome sequence of the yeast Holleya sinecauda.</title>
        <authorList>
            <person name="Dietrich F.S."/>
        </authorList>
    </citation>
    <scope>NUCLEOTIDE SEQUENCE [LARGE SCALE GENOMIC DNA]</scope>
    <source>
        <strain evidence="15 16">ATCC 58844</strain>
    </source>
</reference>
<keyword evidence="10" id="KW-0539">Nucleus</keyword>
<dbReference type="STRING" id="45286.A0A0X8HW06"/>
<dbReference type="InterPro" id="IPR036236">
    <property type="entry name" value="Znf_C2H2_sf"/>
</dbReference>
<dbReference type="OrthoDB" id="4748970at2759"/>
<evidence type="ECO:0000256" key="1">
    <source>
        <dbReference type="ARBA" id="ARBA00004123"/>
    </source>
</evidence>
<feature type="domain" description="C2H2-type" evidence="14">
    <location>
        <begin position="95"/>
        <end position="122"/>
    </location>
</feature>
<dbReference type="SMART" id="SM00355">
    <property type="entry name" value="ZnF_C2H2"/>
    <property type="match status" value="9"/>
</dbReference>
<keyword evidence="16" id="KW-1185">Reference proteome</keyword>
<keyword evidence="5 12" id="KW-0863">Zinc-finger</keyword>
<keyword evidence="4" id="KW-0677">Repeat</keyword>
<gene>
    <name evidence="15" type="ORF">AW171_hschr84506</name>
</gene>
<dbReference type="GO" id="GO:0008270">
    <property type="term" value="F:zinc ion binding"/>
    <property type="evidence" value="ECO:0007669"/>
    <property type="project" value="UniProtKB-KW"/>
</dbReference>
<evidence type="ECO:0000256" key="11">
    <source>
        <dbReference type="ARBA" id="ARBA00040434"/>
    </source>
</evidence>
<keyword evidence="6" id="KW-0862">Zinc</keyword>
<evidence type="ECO:0000256" key="7">
    <source>
        <dbReference type="ARBA" id="ARBA00023015"/>
    </source>
</evidence>
<organism evidence="15 16">
    <name type="scientific">Eremothecium sinecaudum</name>
    <dbReference type="NCBI Taxonomy" id="45286"/>
    <lineage>
        <taxon>Eukaryota</taxon>
        <taxon>Fungi</taxon>
        <taxon>Dikarya</taxon>
        <taxon>Ascomycota</taxon>
        <taxon>Saccharomycotina</taxon>
        <taxon>Saccharomycetes</taxon>
        <taxon>Saccharomycetales</taxon>
        <taxon>Saccharomycetaceae</taxon>
        <taxon>Eremothecium</taxon>
    </lineage>
</organism>
<protein>
    <recommendedName>
        <fullName evidence="11">Transcription factor IIIA</fullName>
    </recommendedName>
</protein>
<dbReference type="RefSeq" id="XP_017989460.1">
    <property type="nucleotide sequence ID" value="XM_018134268.1"/>
</dbReference>
<proteinExistence type="predicted"/>
<dbReference type="GO" id="GO:0000978">
    <property type="term" value="F:RNA polymerase II cis-regulatory region sequence-specific DNA binding"/>
    <property type="evidence" value="ECO:0007669"/>
    <property type="project" value="TreeGrafter"/>
</dbReference>
<feature type="domain" description="C2H2-type" evidence="14">
    <location>
        <begin position="64"/>
        <end position="94"/>
    </location>
</feature>
<evidence type="ECO:0000313" key="15">
    <source>
        <dbReference type="EMBL" id="AMD22464.1"/>
    </source>
</evidence>
<evidence type="ECO:0000256" key="4">
    <source>
        <dbReference type="ARBA" id="ARBA00022737"/>
    </source>
</evidence>